<proteinExistence type="predicted"/>
<gene>
    <name evidence="2" type="ORF">Triagg1_2597</name>
</gene>
<evidence type="ECO:0000313" key="3">
    <source>
        <dbReference type="Proteomes" id="UP001273209"/>
    </source>
</evidence>
<evidence type="ECO:0000313" key="2">
    <source>
        <dbReference type="EMBL" id="KAK4081065.1"/>
    </source>
</evidence>
<dbReference type="Proteomes" id="UP001273209">
    <property type="component" value="Unassembled WGS sequence"/>
</dbReference>
<dbReference type="GeneID" id="87916700"/>
<dbReference type="EMBL" id="JAWRVG010000007">
    <property type="protein sequence ID" value="KAK4081065.1"/>
    <property type="molecule type" value="Genomic_DNA"/>
</dbReference>
<feature type="region of interest" description="Disordered" evidence="1">
    <location>
        <begin position="45"/>
        <end position="66"/>
    </location>
</feature>
<comment type="caution">
    <text evidence="2">The sequence shown here is derived from an EMBL/GenBank/DDBJ whole genome shotgun (WGS) entry which is preliminary data.</text>
</comment>
<reference evidence="2" key="1">
    <citation type="submission" date="2023-11" db="EMBL/GenBank/DDBJ databases">
        <title>The genome sequences of three competitors of mushroom-forming fungi.</title>
        <authorList>
            <person name="Beijen E."/>
            <person name="Ohm R.A."/>
        </authorList>
    </citation>
    <scope>NUCLEOTIDE SEQUENCE</scope>
    <source>
        <strain evidence="2">CBS 100526</strain>
    </source>
</reference>
<dbReference type="AlphaFoldDB" id="A0AAE1IJF9"/>
<keyword evidence="3" id="KW-1185">Reference proteome</keyword>
<name>A0AAE1IJF9_9HYPO</name>
<evidence type="ECO:0000256" key="1">
    <source>
        <dbReference type="SAM" id="MobiDB-lite"/>
    </source>
</evidence>
<accession>A0AAE1IJF9</accession>
<sequence length="158" mass="17273">MYDPNKLPEYPVPVPHVNYSAPGVVVSLPHDVAISLVIVGQKRPREESDSNGVAEPDSKRPAISMGLGDVNSHDIDMSAINIRICPPGNFCSTSLGKFHVVDPLSPDVWGIFGPDDEDLAAPLRWSLIIHDIQPVSWETIRSVHADLGKQAWGDSVRY</sequence>
<protein>
    <submittedName>
        <fullName evidence="2">Uncharacterized protein</fullName>
    </submittedName>
</protein>
<organism evidence="2 3">
    <name type="scientific">Trichoderma aggressivum f. europaeum</name>
    <dbReference type="NCBI Taxonomy" id="173218"/>
    <lineage>
        <taxon>Eukaryota</taxon>
        <taxon>Fungi</taxon>
        <taxon>Dikarya</taxon>
        <taxon>Ascomycota</taxon>
        <taxon>Pezizomycotina</taxon>
        <taxon>Sordariomycetes</taxon>
        <taxon>Hypocreomycetidae</taxon>
        <taxon>Hypocreales</taxon>
        <taxon>Hypocreaceae</taxon>
        <taxon>Trichoderma</taxon>
    </lineage>
</organism>
<dbReference type="RefSeq" id="XP_062758214.1">
    <property type="nucleotide sequence ID" value="XM_062896795.1"/>
</dbReference>